<reference evidence="1" key="1">
    <citation type="journal article" date="2019" name="bioRxiv">
        <title>The Genome of the Zebra Mussel, Dreissena polymorpha: A Resource for Invasive Species Research.</title>
        <authorList>
            <person name="McCartney M.A."/>
            <person name="Auch B."/>
            <person name="Kono T."/>
            <person name="Mallez S."/>
            <person name="Zhang Y."/>
            <person name="Obille A."/>
            <person name="Becker A."/>
            <person name="Abrahante J.E."/>
            <person name="Garbe J."/>
            <person name="Badalamenti J.P."/>
            <person name="Herman A."/>
            <person name="Mangelson H."/>
            <person name="Liachko I."/>
            <person name="Sullivan S."/>
            <person name="Sone E.D."/>
            <person name="Koren S."/>
            <person name="Silverstein K.A.T."/>
            <person name="Beckman K.B."/>
            <person name="Gohl D.M."/>
        </authorList>
    </citation>
    <scope>NUCLEOTIDE SEQUENCE</scope>
    <source>
        <strain evidence="1">Duluth1</strain>
        <tissue evidence="1">Whole animal</tissue>
    </source>
</reference>
<accession>A0A9D4D8Y8</accession>
<dbReference type="EMBL" id="JAIWYP010000011">
    <property type="protein sequence ID" value="KAH3740239.1"/>
    <property type="molecule type" value="Genomic_DNA"/>
</dbReference>
<evidence type="ECO:0000313" key="2">
    <source>
        <dbReference type="Proteomes" id="UP000828390"/>
    </source>
</evidence>
<dbReference type="Proteomes" id="UP000828390">
    <property type="component" value="Unassembled WGS sequence"/>
</dbReference>
<reference evidence="1" key="2">
    <citation type="submission" date="2020-11" db="EMBL/GenBank/DDBJ databases">
        <authorList>
            <person name="McCartney M.A."/>
            <person name="Auch B."/>
            <person name="Kono T."/>
            <person name="Mallez S."/>
            <person name="Becker A."/>
            <person name="Gohl D.M."/>
            <person name="Silverstein K.A.T."/>
            <person name="Koren S."/>
            <person name="Bechman K.B."/>
            <person name="Herman A."/>
            <person name="Abrahante J.E."/>
            <person name="Garbe J."/>
        </authorList>
    </citation>
    <scope>NUCLEOTIDE SEQUENCE</scope>
    <source>
        <strain evidence="1">Duluth1</strain>
        <tissue evidence="1">Whole animal</tissue>
    </source>
</reference>
<sequence>MGRQRSKAIPARQIAYDSTLIPEAVNYKHLGIIQSISGKYPYDIDTVKQTIRGTFLSLSQKVSGRSGANPNTAIKLYKTAVIPKALFGCELWNSISIADMQQLEVAHHFCLKRAQGLPHLTRSDMVLGLAGMTSIEALIDLQKLAFLGSLCHAPTGEPCHTLFILRLCQFDLCENRKIGFIPDIVKILQKYNLEDYLTTFKTNSLFPSKEKWKSVCKKAVGQHETSHWRTRLEQHKDFSLFKEVHKSLEPATTWRVAKIRPDSLSLMKFLSRLCCKKPPEQPVLCSKCTHQHMHIEVVHALFECPFTDSPARLQTFIETVRPLSAPLHEHLKNVEPATLVLYLMGMIDDVIADLMPIALYPEFLINCANFLQSVLSG</sequence>
<keyword evidence="2" id="KW-1185">Reference proteome</keyword>
<protein>
    <submittedName>
        <fullName evidence="1">Uncharacterized protein</fullName>
    </submittedName>
</protein>
<evidence type="ECO:0000313" key="1">
    <source>
        <dbReference type="EMBL" id="KAH3740239.1"/>
    </source>
</evidence>
<organism evidence="1 2">
    <name type="scientific">Dreissena polymorpha</name>
    <name type="common">Zebra mussel</name>
    <name type="synonym">Mytilus polymorpha</name>
    <dbReference type="NCBI Taxonomy" id="45954"/>
    <lineage>
        <taxon>Eukaryota</taxon>
        <taxon>Metazoa</taxon>
        <taxon>Spiralia</taxon>
        <taxon>Lophotrochozoa</taxon>
        <taxon>Mollusca</taxon>
        <taxon>Bivalvia</taxon>
        <taxon>Autobranchia</taxon>
        <taxon>Heteroconchia</taxon>
        <taxon>Euheterodonta</taxon>
        <taxon>Imparidentia</taxon>
        <taxon>Neoheterodontei</taxon>
        <taxon>Myida</taxon>
        <taxon>Dreissenoidea</taxon>
        <taxon>Dreissenidae</taxon>
        <taxon>Dreissena</taxon>
    </lineage>
</organism>
<proteinExistence type="predicted"/>
<dbReference type="AlphaFoldDB" id="A0A9D4D8Y8"/>
<comment type="caution">
    <text evidence="1">The sequence shown here is derived from an EMBL/GenBank/DDBJ whole genome shotgun (WGS) entry which is preliminary data.</text>
</comment>
<name>A0A9D4D8Y8_DREPO</name>
<gene>
    <name evidence="1" type="ORF">DPMN_046940</name>
</gene>